<evidence type="ECO:0000256" key="1">
    <source>
        <dbReference type="ARBA" id="ARBA00022679"/>
    </source>
</evidence>
<dbReference type="InterPro" id="IPR050832">
    <property type="entry name" value="Bact_Acetyltransf"/>
</dbReference>
<evidence type="ECO:0000313" key="6">
    <source>
        <dbReference type="Proteomes" id="UP001501417"/>
    </source>
</evidence>
<name>A0ABP8RCD6_9MYCO</name>
<sequence>MPEWNVSRSEALDDHVVHRSSPPAASHQLRFVSATHDEPLARPLLAELADEYAQRYGGTPSTHLSWLPVPEAELAPPDGGLLIGVLGGVPVTGGAFRRYDAETAELKRIWTDRAHRRRGYARVLLAALEAETAARGYRRLYLITGNRQPEAEALYDATGYTRVPADPLPSWGPFVPIAFEKWLVPDGR</sequence>
<dbReference type="Gene3D" id="3.40.630.30">
    <property type="match status" value="1"/>
</dbReference>
<proteinExistence type="predicted"/>
<dbReference type="InterPro" id="IPR016181">
    <property type="entry name" value="Acyl_CoA_acyltransferase"/>
</dbReference>
<keyword evidence="1" id="KW-0808">Transferase</keyword>
<comment type="caution">
    <text evidence="5">The sequence shown here is derived from an EMBL/GenBank/DDBJ whole genome shotgun (WGS) entry which is preliminary data.</text>
</comment>
<dbReference type="Proteomes" id="UP001501417">
    <property type="component" value="Unassembled WGS sequence"/>
</dbReference>
<dbReference type="PANTHER" id="PTHR43877">
    <property type="entry name" value="AMINOALKYLPHOSPHONATE N-ACETYLTRANSFERASE-RELATED-RELATED"/>
    <property type="match status" value="1"/>
</dbReference>
<evidence type="ECO:0000256" key="2">
    <source>
        <dbReference type="ARBA" id="ARBA00023315"/>
    </source>
</evidence>
<dbReference type="EMBL" id="BAABGF010000009">
    <property type="protein sequence ID" value="GAA4534552.1"/>
    <property type="molecule type" value="Genomic_DNA"/>
</dbReference>
<reference evidence="6" key="1">
    <citation type="journal article" date="2019" name="Int. J. Syst. Evol. Microbiol.">
        <title>The Global Catalogue of Microorganisms (GCM) 10K type strain sequencing project: providing services to taxonomists for standard genome sequencing and annotation.</title>
        <authorList>
            <consortium name="The Broad Institute Genomics Platform"/>
            <consortium name="The Broad Institute Genome Sequencing Center for Infectious Disease"/>
            <person name="Wu L."/>
            <person name="Ma J."/>
        </authorList>
    </citation>
    <scope>NUCLEOTIDE SEQUENCE [LARGE SCALE GENOMIC DNA]</scope>
    <source>
        <strain evidence="6">JCM 17782</strain>
    </source>
</reference>
<evidence type="ECO:0000256" key="3">
    <source>
        <dbReference type="SAM" id="MobiDB-lite"/>
    </source>
</evidence>
<dbReference type="Pfam" id="PF00583">
    <property type="entry name" value="Acetyltransf_1"/>
    <property type="match status" value="1"/>
</dbReference>
<protein>
    <submittedName>
        <fullName evidence="5">GNAT family N-acetyltransferase</fullName>
    </submittedName>
</protein>
<feature type="region of interest" description="Disordered" evidence="3">
    <location>
        <begin position="1"/>
        <end position="21"/>
    </location>
</feature>
<gene>
    <name evidence="5" type="ORF">GCM10023161_06820</name>
</gene>
<organism evidence="5 6">
    <name type="scientific">Mycobacterium paraffinicum</name>
    <dbReference type="NCBI Taxonomy" id="53378"/>
    <lineage>
        <taxon>Bacteria</taxon>
        <taxon>Bacillati</taxon>
        <taxon>Actinomycetota</taxon>
        <taxon>Actinomycetes</taxon>
        <taxon>Mycobacteriales</taxon>
        <taxon>Mycobacteriaceae</taxon>
        <taxon>Mycobacterium</taxon>
    </lineage>
</organism>
<keyword evidence="2" id="KW-0012">Acyltransferase</keyword>
<dbReference type="PROSITE" id="PS51186">
    <property type="entry name" value="GNAT"/>
    <property type="match status" value="1"/>
</dbReference>
<dbReference type="InterPro" id="IPR000182">
    <property type="entry name" value="GNAT_dom"/>
</dbReference>
<feature type="domain" description="N-acetyltransferase" evidence="4">
    <location>
        <begin position="29"/>
        <end position="184"/>
    </location>
</feature>
<accession>A0ABP8RCD6</accession>
<evidence type="ECO:0000259" key="4">
    <source>
        <dbReference type="PROSITE" id="PS51186"/>
    </source>
</evidence>
<dbReference type="SUPFAM" id="SSF55729">
    <property type="entry name" value="Acyl-CoA N-acyltransferases (Nat)"/>
    <property type="match status" value="1"/>
</dbReference>
<evidence type="ECO:0000313" key="5">
    <source>
        <dbReference type="EMBL" id="GAA4534552.1"/>
    </source>
</evidence>
<keyword evidence="6" id="KW-1185">Reference proteome</keyword>
<dbReference type="PANTHER" id="PTHR43877:SF2">
    <property type="entry name" value="AMINOALKYLPHOSPHONATE N-ACETYLTRANSFERASE-RELATED"/>
    <property type="match status" value="1"/>
</dbReference>